<feature type="transmembrane region" description="Helical" evidence="1">
    <location>
        <begin position="6"/>
        <end position="26"/>
    </location>
</feature>
<proteinExistence type="predicted"/>
<protein>
    <submittedName>
        <fullName evidence="2">Uncharacterized protein</fullName>
    </submittedName>
</protein>
<keyword evidence="3" id="KW-1185">Reference proteome</keyword>
<keyword evidence="1" id="KW-1133">Transmembrane helix</keyword>
<evidence type="ECO:0000256" key="1">
    <source>
        <dbReference type="SAM" id="Phobius"/>
    </source>
</evidence>
<feature type="transmembrane region" description="Helical" evidence="1">
    <location>
        <begin position="47"/>
        <end position="73"/>
    </location>
</feature>
<organism evidence="2 3">
    <name type="scientific">Radiobacillus deserti</name>
    <dbReference type="NCBI Taxonomy" id="2594883"/>
    <lineage>
        <taxon>Bacteria</taxon>
        <taxon>Bacillati</taxon>
        <taxon>Bacillota</taxon>
        <taxon>Bacilli</taxon>
        <taxon>Bacillales</taxon>
        <taxon>Bacillaceae</taxon>
        <taxon>Radiobacillus</taxon>
    </lineage>
</organism>
<dbReference type="KEGG" id="aqt:FN924_10555"/>
<feature type="transmembrane region" description="Helical" evidence="1">
    <location>
        <begin position="120"/>
        <end position="140"/>
    </location>
</feature>
<accession>A0A516KGS2</accession>
<evidence type="ECO:0000313" key="2">
    <source>
        <dbReference type="EMBL" id="QDP40591.1"/>
    </source>
</evidence>
<feature type="transmembrane region" description="Helical" evidence="1">
    <location>
        <begin position="79"/>
        <end position="100"/>
    </location>
</feature>
<evidence type="ECO:0000313" key="3">
    <source>
        <dbReference type="Proteomes" id="UP000315215"/>
    </source>
</evidence>
<dbReference type="RefSeq" id="WP_143894312.1">
    <property type="nucleotide sequence ID" value="NZ_CP041666.1"/>
</dbReference>
<name>A0A516KGS2_9BACI</name>
<gene>
    <name evidence="2" type="ORF">FN924_10555</name>
</gene>
<dbReference type="AlphaFoldDB" id="A0A516KGS2"/>
<keyword evidence="1" id="KW-0812">Transmembrane</keyword>
<sequence length="142" mass="15747">MDTSWYFVIASAVAVYGILFFYRGLIRQVQGAIEDGKELTIDSIKDFQASFFVKVAIIEVIPIILIVLGFIHAPVEGNSLIPVILIGAFYVSAWIQIFMLRQETIQLQNEQSPNPVIQTLTMLGISLTGSIPLISIIAIYTI</sequence>
<dbReference type="EMBL" id="CP041666">
    <property type="protein sequence ID" value="QDP40591.1"/>
    <property type="molecule type" value="Genomic_DNA"/>
</dbReference>
<dbReference type="Proteomes" id="UP000315215">
    <property type="component" value="Chromosome"/>
</dbReference>
<reference evidence="2 3" key="1">
    <citation type="submission" date="2019-07" db="EMBL/GenBank/DDBJ databases">
        <authorList>
            <person name="Li J."/>
        </authorList>
    </citation>
    <scope>NUCLEOTIDE SEQUENCE [LARGE SCALE GENOMIC DNA]</scope>
    <source>
        <strain evidence="2 3">TKL69</strain>
    </source>
</reference>
<keyword evidence="1" id="KW-0472">Membrane</keyword>